<accession>A0A919N4X9</accession>
<organism evidence="1 2">
    <name type="scientific">Actinoplanes siamensis</name>
    <dbReference type="NCBI Taxonomy" id="1223317"/>
    <lineage>
        <taxon>Bacteria</taxon>
        <taxon>Bacillati</taxon>
        <taxon>Actinomycetota</taxon>
        <taxon>Actinomycetes</taxon>
        <taxon>Micromonosporales</taxon>
        <taxon>Micromonosporaceae</taxon>
        <taxon>Actinoplanes</taxon>
    </lineage>
</organism>
<sequence length="182" mass="20285">MKIGTPANYYVRAMFSGWDYPPEEAHLHEGCWTVDLNHGMTVAFIDGLDHLGPPWVEASLPPEEDGDLQDPDMVRLLTLLQSTYTVTPNDELAGGVDRFPLPWPTEDRVQGVVFYLTRAEFAPLLDDIKALSETNAGSVQSTVRRDEVLDHPVIRFIEERVLTSRWLTPRDAHVAGLSASGS</sequence>
<dbReference type="Proteomes" id="UP000629619">
    <property type="component" value="Unassembled WGS sequence"/>
</dbReference>
<reference evidence="1" key="1">
    <citation type="submission" date="2021-01" db="EMBL/GenBank/DDBJ databases">
        <title>Whole genome shotgun sequence of Actinoplanes siamensis NBRC 109076.</title>
        <authorList>
            <person name="Komaki H."/>
            <person name="Tamura T."/>
        </authorList>
    </citation>
    <scope>NUCLEOTIDE SEQUENCE</scope>
    <source>
        <strain evidence="1">NBRC 109076</strain>
    </source>
</reference>
<evidence type="ECO:0000313" key="2">
    <source>
        <dbReference type="Proteomes" id="UP000629619"/>
    </source>
</evidence>
<keyword evidence="2" id="KW-1185">Reference proteome</keyword>
<name>A0A919N4X9_9ACTN</name>
<comment type="caution">
    <text evidence="1">The sequence shown here is derived from an EMBL/GenBank/DDBJ whole genome shotgun (WGS) entry which is preliminary data.</text>
</comment>
<evidence type="ECO:0000313" key="1">
    <source>
        <dbReference type="EMBL" id="GIF04466.1"/>
    </source>
</evidence>
<dbReference type="EMBL" id="BOMW01000019">
    <property type="protein sequence ID" value="GIF04466.1"/>
    <property type="molecule type" value="Genomic_DNA"/>
</dbReference>
<dbReference type="AlphaFoldDB" id="A0A919N4X9"/>
<gene>
    <name evidence="1" type="ORF">Asi03nite_20040</name>
</gene>
<dbReference type="RefSeq" id="WP_203678259.1">
    <property type="nucleotide sequence ID" value="NZ_BOMW01000019.1"/>
</dbReference>
<protein>
    <submittedName>
        <fullName evidence="1">Uncharacterized protein</fullName>
    </submittedName>
</protein>
<proteinExistence type="predicted"/>